<feature type="compositionally biased region" description="Basic and acidic residues" evidence="2">
    <location>
        <begin position="99"/>
        <end position="118"/>
    </location>
</feature>
<dbReference type="Pfam" id="PF03752">
    <property type="entry name" value="ALF"/>
    <property type="match status" value="4"/>
</dbReference>
<accession>A0ABU7WZH5</accession>
<dbReference type="PROSITE" id="PS50818">
    <property type="entry name" value="INTEIN_C_TER"/>
    <property type="match status" value="1"/>
</dbReference>
<feature type="compositionally biased region" description="Low complexity" evidence="2">
    <location>
        <begin position="121"/>
        <end position="145"/>
    </location>
</feature>
<proteinExistence type="predicted"/>
<comment type="caution">
    <text evidence="4">The sequence shown here is derived from an EMBL/GenBank/DDBJ whole genome shotgun (WGS) entry which is preliminary data.</text>
</comment>
<evidence type="ECO:0000256" key="2">
    <source>
        <dbReference type="SAM" id="MobiDB-lite"/>
    </source>
</evidence>
<evidence type="ECO:0000256" key="1">
    <source>
        <dbReference type="SAM" id="Coils"/>
    </source>
</evidence>
<feature type="region of interest" description="Disordered" evidence="2">
    <location>
        <begin position="454"/>
        <end position="493"/>
    </location>
</feature>
<feature type="coiled-coil region" evidence="1">
    <location>
        <begin position="554"/>
        <end position="590"/>
    </location>
</feature>
<dbReference type="InterPro" id="IPR036844">
    <property type="entry name" value="Hint_dom_sf"/>
</dbReference>
<evidence type="ECO:0000313" key="5">
    <source>
        <dbReference type="Proteomes" id="UP001348265"/>
    </source>
</evidence>
<dbReference type="Proteomes" id="UP001348265">
    <property type="component" value="Unassembled WGS sequence"/>
</dbReference>
<organism evidence="4 5">
    <name type="scientific">Streptomyces chrestomyceticus</name>
    <dbReference type="NCBI Taxonomy" id="68185"/>
    <lineage>
        <taxon>Bacteria</taxon>
        <taxon>Bacillati</taxon>
        <taxon>Actinomycetota</taxon>
        <taxon>Actinomycetes</taxon>
        <taxon>Kitasatosporales</taxon>
        <taxon>Streptomycetaceae</taxon>
        <taxon>Streptomyces</taxon>
    </lineage>
</organism>
<reference evidence="4 5" key="1">
    <citation type="submission" date="2023-08" db="EMBL/GenBank/DDBJ databases">
        <authorList>
            <person name="Sharma P."/>
            <person name="Verma V."/>
            <person name="Mohan M.K."/>
            <person name="Dubey A.K."/>
        </authorList>
    </citation>
    <scope>NUCLEOTIDE SEQUENCE [LARGE SCALE GENOMIC DNA]</scope>
    <source>
        <strain evidence="4 5">ADP4</strain>
    </source>
</reference>
<feature type="compositionally biased region" description="Basic and acidic residues" evidence="2">
    <location>
        <begin position="454"/>
        <end position="466"/>
    </location>
</feature>
<sequence length="940" mass="97511">MAATEAGKAASAALSAGANADAAAAAATQASGYADAAGIASGEARAAAGQARRHAAEATRAANAASALAQRSAAAAYRARDAANKAADHAERAAAAAKEAAEHAVEADKAADQAEAHAKAAKTAADTATDAVKQARTAHELAQQAEAEDLAGRTAESIEKAKDLKEEDDRRTAEEATAAEEFKALNNEADALAAEAAKPGAPVEEVVAKGRKVALRALKTRGPWSQTAAQTVLAGSDRAVVEYVRSGWREAVQQDDYARVARLADDGLSGGVRQGAEEALAGDAGTISAFLNTGQYQAAVSDYRVQVLRINSTGGTQVKEAAKAALNDGSPAKLVEFLDKGQYTARNADERVTALQLISSGGPEVKAAAKIALSGPPRLLHAFLESGQSMAQRKDHLAATHQAQIERLIAGAAAVAATAQQNAHLAGEQAARARKAADKAEEYKKQAQASAAEAKKYADQARKSAESAEASARQAAESAKQARAAEADARRAAREAQASASLAANSADHARGSAEAAWASANQARASAEAAGKDSEAARQAGKEAFAVYVAKKRKEDEEKRRAAEARKVKEQVEKAVRDAAQEEDEEEEEEPDFWGLVSGTGHFALDVAGLFPGAGELADLANCAWYGAEGDAVEAGLSCASAVPGAGYGASAVKFGKWGKKGLRKGEEFIDALKGRVGKGAKACAPNSFTPETPVVTGDGATKPIGRVQAGDRVLATDPVSGRTLARTVDRVIVGEGTKNLVRITVESGTGHGRSAGTLTATAGHPFWAQDRHDWVDAGELRPGSLLRTPSGTLAKVTAVRAWTAHQRVFNLSVSDLHTYYAVAGGVPVLVHNSGCVNWSHKSTKTFGHTFKDHGKSVQQLADRARKKGEPQGRWINNDAAAEFMKGAWLADAGPRGVRIPDGLGEVVFEDGTTKVAKWAVLVPSKNGLYKTAYPILSS</sequence>
<dbReference type="PANTHER" id="PTHR23242">
    <property type="entry name" value="TRANSCRIPTION FACTOR HOXA13"/>
    <property type="match status" value="1"/>
</dbReference>
<feature type="compositionally biased region" description="Low complexity" evidence="2">
    <location>
        <begin position="467"/>
        <end position="482"/>
    </location>
</feature>
<dbReference type="InterPro" id="IPR003587">
    <property type="entry name" value="Hint_dom_N"/>
</dbReference>
<dbReference type="InterPro" id="IPR005506">
    <property type="entry name" value="DUF312_ALF"/>
</dbReference>
<evidence type="ECO:0000313" key="4">
    <source>
        <dbReference type="EMBL" id="MEF3116078.1"/>
    </source>
</evidence>
<dbReference type="Pfam" id="PF07591">
    <property type="entry name" value="PT-HINT"/>
    <property type="match status" value="1"/>
</dbReference>
<keyword evidence="5" id="KW-1185">Reference proteome</keyword>
<dbReference type="InterPro" id="IPR030934">
    <property type="entry name" value="Intein_C"/>
</dbReference>
<keyword evidence="1" id="KW-0175">Coiled coil</keyword>
<protein>
    <submittedName>
        <fullName evidence="4">Polymorphic toxin-type HINT domain-containing protein</fullName>
    </submittedName>
</protein>
<dbReference type="RefSeq" id="WP_331787961.1">
    <property type="nucleotide sequence ID" value="NZ_JAVFKM010000012.1"/>
</dbReference>
<feature type="region of interest" description="Disordered" evidence="2">
    <location>
        <begin position="43"/>
        <end position="65"/>
    </location>
</feature>
<evidence type="ECO:0000259" key="3">
    <source>
        <dbReference type="SMART" id="SM00306"/>
    </source>
</evidence>
<dbReference type="SMART" id="SM00306">
    <property type="entry name" value="HintN"/>
    <property type="match status" value="1"/>
</dbReference>
<dbReference type="CDD" id="cd00081">
    <property type="entry name" value="Hint"/>
    <property type="match status" value="1"/>
</dbReference>
<dbReference type="PANTHER" id="PTHR23242:SF9">
    <property type="entry name" value="TRANSCRIPTION FACTOR HOXA13"/>
    <property type="match status" value="1"/>
</dbReference>
<dbReference type="EMBL" id="JAVFKM010000012">
    <property type="protein sequence ID" value="MEF3116078.1"/>
    <property type="molecule type" value="Genomic_DNA"/>
</dbReference>
<feature type="compositionally biased region" description="Basic and acidic residues" evidence="2">
    <location>
        <begin position="156"/>
        <end position="174"/>
    </location>
</feature>
<gene>
    <name evidence="4" type="ORF">RB636_23140</name>
</gene>
<dbReference type="Gene3D" id="2.170.16.10">
    <property type="entry name" value="Hedgehog/Intein (Hint) domain"/>
    <property type="match status" value="1"/>
</dbReference>
<dbReference type="CDD" id="cd20745">
    <property type="entry name" value="FIX_RhsA_AHH_HNH-like"/>
    <property type="match status" value="1"/>
</dbReference>
<name>A0ABU7WZH5_9ACTN</name>
<feature type="region of interest" description="Disordered" evidence="2">
    <location>
        <begin position="88"/>
        <end position="176"/>
    </location>
</feature>
<feature type="compositionally biased region" description="Basic and acidic residues" evidence="2">
    <location>
        <begin position="483"/>
        <end position="493"/>
    </location>
</feature>
<dbReference type="SUPFAM" id="SSF51294">
    <property type="entry name" value="Hedgehog/intein (Hint) domain"/>
    <property type="match status" value="1"/>
</dbReference>
<feature type="domain" description="Hint" evidence="3">
    <location>
        <begin position="687"/>
        <end position="792"/>
    </location>
</feature>